<evidence type="ECO:0000313" key="6">
    <source>
        <dbReference type="EnsemblMetazoa" id="SCAU007557-PA"/>
    </source>
</evidence>
<dbReference type="Pfam" id="PF00010">
    <property type="entry name" value="HLH"/>
    <property type="match status" value="1"/>
</dbReference>
<dbReference type="OrthoDB" id="10069510at2759"/>
<keyword evidence="1" id="KW-0805">Transcription regulation</keyword>
<accession>A0A1I8PF65</accession>
<dbReference type="SMART" id="SM00353">
    <property type="entry name" value="HLH"/>
    <property type="match status" value="1"/>
</dbReference>
<dbReference type="Gene3D" id="4.10.280.10">
    <property type="entry name" value="Helix-loop-helix DNA-binding domain"/>
    <property type="match status" value="1"/>
</dbReference>
<dbReference type="STRING" id="35570.A0A1I8PF65"/>
<evidence type="ECO:0000313" key="7">
    <source>
        <dbReference type="Proteomes" id="UP000095300"/>
    </source>
</evidence>
<dbReference type="CDD" id="cd19708">
    <property type="entry name" value="bHLH_TS_dHLH3B_like"/>
    <property type="match status" value="1"/>
</dbReference>
<dbReference type="PROSITE" id="PS50888">
    <property type="entry name" value="BHLH"/>
    <property type="match status" value="1"/>
</dbReference>
<evidence type="ECO:0000256" key="3">
    <source>
        <dbReference type="ARBA" id="ARBA00023163"/>
    </source>
</evidence>
<evidence type="ECO:0000259" key="5">
    <source>
        <dbReference type="PROSITE" id="PS50888"/>
    </source>
</evidence>
<organism evidence="6 7">
    <name type="scientific">Stomoxys calcitrans</name>
    <name type="common">Stable fly</name>
    <name type="synonym">Conops calcitrans</name>
    <dbReference type="NCBI Taxonomy" id="35570"/>
    <lineage>
        <taxon>Eukaryota</taxon>
        <taxon>Metazoa</taxon>
        <taxon>Ecdysozoa</taxon>
        <taxon>Arthropoda</taxon>
        <taxon>Hexapoda</taxon>
        <taxon>Insecta</taxon>
        <taxon>Pterygota</taxon>
        <taxon>Neoptera</taxon>
        <taxon>Endopterygota</taxon>
        <taxon>Diptera</taxon>
        <taxon>Brachycera</taxon>
        <taxon>Muscomorpha</taxon>
        <taxon>Muscoidea</taxon>
        <taxon>Muscidae</taxon>
        <taxon>Stomoxys</taxon>
    </lineage>
</organism>
<feature type="compositionally biased region" description="Basic and acidic residues" evidence="4">
    <location>
        <begin position="1"/>
        <end position="11"/>
    </location>
</feature>
<evidence type="ECO:0000256" key="2">
    <source>
        <dbReference type="ARBA" id="ARBA00023125"/>
    </source>
</evidence>
<keyword evidence="2" id="KW-0238">DNA-binding</keyword>
<gene>
    <name evidence="6" type="primary">106093389</name>
</gene>
<dbReference type="InterPro" id="IPR036638">
    <property type="entry name" value="HLH_DNA-bd_sf"/>
</dbReference>
<feature type="compositionally biased region" description="Polar residues" evidence="4">
    <location>
        <begin position="20"/>
        <end position="43"/>
    </location>
</feature>
<dbReference type="FunFam" id="4.10.280.10:FF:000015">
    <property type="entry name" value="T-cell acute lymphocytic leukemia 1"/>
    <property type="match status" value="1"/>
</dbReference>
<protein>
    <recommendedName>
        <fullName evidence="5">BHLH domain-containing protein</fullName>
    </recommendedName>
</protein>
<feature type="region of interest" description="Disordered" evidence="4">
    <location>
        <begin position="309"/>
        <end position="356"/>
    </location>
</feature>
<dbReference type="KEGG" id="scac:106093389"/>
<feature type="region of interest" description="Disordered" evidence="4">
    <location>
        <begin position="100"/>
        <end position="119"/>
    </location>
</feature>
<evidence type="ECO:0000256" key="4">
    <source>
        <dbReference type="SAM" id="MobiDB-lite"/>
    </source>
</evidence>
<feature type="region of interest" description="Disordered" evidence="4">
    <location>
        <begin position="1"/>
        <end position="56"/>
    </location>
</feature>
<dbReference type="SUPFAM" id="SSF47459">
    <property type="entry name" value="HLH, helix-loop-helix DNA-binding domain"/>
    <property type="match status" value="1"/>
</dbReference>
<dbReference type="GO" id="GO:0000981">
    <property type="term" value="F:DNA-binding transcription factor activity, RNA polymerase II-specific"/>
    <property type="evidence" value="ECO:0007669"/>
    <property type="project" value="InterPro"/>
</dbReference>
<dbReference type="GO" id="GO:0000978">
    <property type="term" value="F:RNA polymerase II cis-regulatory region sequence-specific DNA binding"/>
    <property type="evidence" value="ECO:0007669"/>
    <property type="project" value="TreeGrafter"/>
</dbReference>
<feature type="compositionally biased region" description="Polar residues" evidence="4">
    <location>
        <begin position="223"/>
        <end position="233"/>
    </location>
</feature>
<feature type="compositionally biased region" description="Basic and acidic residues" evidence="4">
    <location>
        <begin position="326"/>
        <end position="336"/>
    </location>
</feature>
<reference evidence="6" key="1">
    <citation type="submission" date="2020-05" db="UniProtKB">
        <authorList>
            <consortium name="EnsemblMetazoa"/>
        </authorList>
    </citation>
    <scope>IDENTIFICATION</scope>
    <source>
        <strain evidence="6">USDA</strain>
    </source>
</reference>
<dbReference type="GO" id="GO:0046983">
    <property type="term" value="F:protein dimerization activity"/>
    <property type="evidence" value="ECO:0007669"/>
    <property type="project" value="InterPro"/>
</dbReference>
<evidence type="ECO:0000256" key="1">
    <source>
        <dbReference type="ARBA" id="ARBA00023015"/>
    </source>
</evidence>
<dbReference type="PANTHER" id="PTHR13864">
    <property type="entry name" value="T-CELL ACUTE LYMPHOCYTIC LEUKEMIA/STEM CELL LEUKEMIA-RELATED"/>
    <property type="match status" value="1"/>
</dbReference>
<name>A0A1I8PF65_STOCA</name>
<proteinExistence type="predicted"/>
<feature type="domain" description="BHLH" evidence="5">
    <location>
        <begin position="145"/>
        <end position="197"/>
    </location>
</feature>
<dbReference type="EnsemblMetazoa" id="SCAU007557-RA">
    <property type="protein sequence ID" value="SCAU007557-PA"/>
    <property type="gene ID" value="SCAU007557"/>
</dbReference>
<dbReference type="AlphaFoldDB" id="A0A1I8PF65"/>
<feature type="compositionally biased region" description="Polar residues" evidence="4">
    <location>
        <begin position="347"/>
        <end position="356"/>
    </location>
</feature>
<sequence>MAWSENEDRQAKTALDMENSKLQSRNGPSSPNVDINSNASSTRPLCGKPPALISNQSSQNFINPKLENLSDGELSDFSLNDTEEDEEEFRNCVLLNGSQNEATAHRRPSSSPRNCLPMGGSSPPLLAALGSSTTEVFDKNGFPLVRKVFTNTRERWRQQNVSSAFAELRKLVPTHPPDKKLSKNEILRSAIRYIKLLTRVLEWQKEQDDKQQQEENEPNNNNRPITLNGHLNGNNVAAGVDKRVINSFVGHRQHSSTVNNNLLMIAPMPSLVTHFIKTELADVPDTSLTAATNRGGTQVPITQSLPLSAARSGANSAKILKTCKRKSTEESGSKEDKKRKKDAGGSVMSSCSNNRI</sequence>
<dbReference type="InterPro" id="IPR011598">
    <property type="entry name" value="bHLH_dom"/>
</dbReference>
<keyword evidence="7" id="KW-1185">Reference proteome</keyword>
<dbReference type="VEuPathDB" id="VectorBase:SCAU007557"/>
<keyword evidence="3" id="KW-0804">Transcription</keyword>
<dbReference type="InterPro" id="IPR040238">
    <property type="entry name" value="TAL-like"/>
</dbReference>
<dbReference type="PANTHER" id="PTHR13864:SF15">
    <property type="entry name" value="T-CELL ACUTE LYMPHOCYTIC LEUKEMIA PROTEIN 1 HOMOLOG-RELATED"/>
    <property type="match status" value="1"/>
</dbReference>
<feature type="region of interest" description="Disordered" evidence="4">
    <location>
        <begin position="207"/>
        <end position="233"/>
    </location>
</feature>
<dbReference type="Proteomes" id="UP000095300">
    <property type="component" value="Unassembled WGS sequence"/>
</dbReference>